<accession>A0A8W8JGA3</accession>
<organism evidence="1 2">
    <name type="scientific">Magallana gigas</name>
    <name type="common">Pacific oyster</name>
    <name type="synonym">Crassostrea gigas</name>
    <dbReference type="NCBI Taxonomy" id="29159"/>
    <lineage>
        <taxon>Eukaryota</taxon>
        <taxon>Metazoa</taxon>
        <taxon>Spiralia</taxon>
        <taxon>Lophotrochozoa</taxon>
        <taxon>Mollusca</taxon>
        <taxon>Bivalvia</taxon>
        <taxon>Autobranchia</taxon>
        <taxon>Pteriomorphia</taxon>
        <taxon>Ostreida</taxon>
        <taxon>Ostreoidea</taxon>
        <taxon>Ostreidae</taxon>
        <taxon>Magallana</taxon>
    </lineage>
</organism>
<dbReference type="AlphaFoldDB" id="A0A8W8JGA3"/>
<sequence>MVRQMGFTGFKINRIQKFKDEDTQTYTAIIEASKGTVMDLHESKTDIHYKALRNTSDWKQLSMGDDVSPALYEAKITTGASELFLPPVMLTFGSQSLDIDFDPFVQSVQQNDFKFNDCQFQVERRDAPGSTTYKITVRGCVCRRSYSASVGKQTSSGFEETAGLSASYFFPMHIFKGSYRNDQTSSIFINRTALAQDSVQIRSLKFLIIREPDDFLSDLLMKSSFGYILT</sequence>
<name>A0A8W8JGA3_MAGGI</name>
<dbReference type="Proteomes" id="UP000005408">
    <property type="component" value="Unassembled WGS sequence"/>
</dbReference>
<reference evidence="1" key="1">
    <citation type="submission" date="2022-08" db="UniProtKB">
        <authorList>
            <consortium name="EnsemblMetazoa"/>
        </authorList>
    </citation>
    <scope>IDENTIFICATION</scope>
    <source>
        <strain evidence="1">05x7-T-G4-1.051#20</strain>
    </source>
</reference>
<protein>
    <submittedName>
        <fullName evidence="1">Uncharacterized protein</fullName>
    </submittedName>
</protein>
<proteinExistence type="predicted"/>
<keyword evidence="2" id="KW-1185">Reference proteome</keyword>
<evidence type="ECO:0000313" key="1">
    <source>
        <dbReference type="EnsemblMetazoa" id="G18328.1:cds"/>
    </source>
</evidence>
<evidence type="ECO:0000313" key="2">
    <source>
        <dbReference type="Proteomes" id="UP000005408"/>
    </source>
</evidence>
<dbReference type="EnsemblMetazoa" id="G18328.1">
    <property type="protein sequence ID" value="G18328.1:cds"/>
    <property type="gene ID" value="G18328"/>
</dbReference>